<evidence type="ECO:0000313" key="2">
    <source>
        <dbReference type="Proteomes" id="UP000623250"/>
    </source>
</evidence>
<comment type="caution">
    <text evidence="1">The sequence shown here is derived from an EMBL/GenBank/DDBJ whole genome shotgun (WGS) entry which is preliminary data.</text>
</comment>
<reference evidence="1 2" key="1">
    <citation type="submission" date="2020-12" db="EMBL/GenBank/DDBJ databases">
        <title>Revised draft genomes of Rhodomicrobium vannielii ATCC 17100 and Rhodomicrobium udaipurense JA643.</title>
        <authorList>
            <person name="Conners E.M."/>
            <person name="Davenport E.J."/>
            <person name="Bose A."/>
        </authorList>
    </citation>
    <scope>NUCLEOTIDE SEQUENCE [LARGE SCALE GENOMIC DNA]</scope>
    <source>
        <strain evidence="1 2">JA643</strain>
    </source>
</reference>
<dbReference type="RefSeq" id="WP_037239168.1">
    <property type="nucleotide sequence ID" value="NZ_JAEMUK010000015.1"/>
</dbReference>
<protein>
    <submittedName>
        <fullName evidence="1">DUF1491 family protein</fullName>
    </submittedName>
</protein>
<dbReference type="AlphaFoldDB" id="A0A8I1GAN5"/>
<organism evidence="1 2">
    <name type="scientific">Rhodomicrobium udaipurense</name>
    <dbReference type="NCBI Taxonomy" id="1202716"/>
    <lineage>
        <taxon>Bacteria</taxon>
        <taxon>Pseudomonadati</taxon>
        <taxon>Pseudomonadota</taxon>
        <taxon>Alphaproteobacteria</taxon>
        <taxon>Hyphomicrobiales</taxon>
        <taxon>Hyphomicrobiaceae</taxon>
        <taxon>Rhodomicrobium</taxon>
    </lineage>
</organism>
<name>A0A8I1GAN5_9HYPH</name>
<accession>A0A8I1GAN5</accession>
<gene>
    <name evidence="1" type="ORF">JDN41_08525</name>
</gene>
<sequence>MRVKSHIWVSAYLRRLDAAFIPGALVRHGDADAGAIYIKVAALDGTAQIFAPLSSQFAEMAQAGTLFVEDGRAWQPIYTPHAAEAEADAYLERQASRDPDIWILEVETPQGRHMLGATAAAVS</sequence>
<proteinExistence type="predicted"/>
<dbReference type="InterPro" id="IPR009964">
    <property type="entry name" value="DUF1491"/>
</dbReference>
<dbReference type="Proteomes" id="UP000623250">
    <property type="component" value="Unassembled WGS sequence"/>
</dbReference>
<evidence type="ECO:0000313" key="1">
    <source>
        <dbReference type="EMBL" id="MBJ7543602.1"/>
    </source>
</evidence>
<keyword evidence="2" id="KW-1185">Reference proteome</keyword>
<dbReference type="Pfam" id="PF07372">
    <property type="entry name" value="DUF1491"/>
    <property type="match status" value="1"/>
</dbReference>
<dbReference type="EMBL" id="JAEMUK010000015">
    <property type="protein sequence ID" value="MBJ7543602.1"/>
    <property type="molecule type" value="Genomic_DNA"/>
</dbReference>
<dbReference type="Gene3D" id="3.40.1530.20">
    <property type="entry name" value="Protein of unknown function (DUF1491)"/>
    <property type="match status" value="1"/>
</dbReference>